<dbReference type="Proteomes" id="UP000054845">
    <property type="component" value="Unassembled WGS sequence"/>
</dbReference>
<proteinExistence type="predicted"/>
<dbReference type="Gene3D" id="3.60.15.10">
    <property type="entry name" value="Ribonuclease Z/Hydroxyacylglutathione hydrolase-like"/>
    <property type="match status" value="1"/>
</dbReference>
<evidence type="ECO:0000256" key="1">
    <source>
        <dbReference type="SAM" id="MobiDB-lite"/>
    </source>
</evidence>
<feature type="region of interest" description="Disordered" evidence="1">
    <location>
        <begin position="1"/>
        <end position="21"/>
    </location>
</feature>
<accession>A0A0P1BS99</accession>
<protein>
    <submittedName>
        <fullName evidence="2">Beta-lactamase-like</fullName>
    </submittedName>
</protein>
<dbReference type="EMBL" id="CCYA01000277">
    <property type="protein sequence ID" value="CEH19062.1"/>
    <property type="molecule type" value="Genomic_DNA"/>
</dbReference>
<evidence type="ECO:0000313" key="2">
    <source>
        <dbReference type="EMBL" id="CEH19062.1"/>
    </source>
</evidence>
<sequence length="342" mass="38289">MTYFNLDVGKTGSSSEQSRPAPSSALLIARLGEAASEVKLPLCATCSTQTSQVDKVDLDSQDAPFKCPICLDPRQYIGVKGQIWTTLERLIERGELRNDFQQVMPDQLWTFKTRPSFGIGQRAFLIKDEKSEGLIMWDCVAYIDDATLKEIDAISQGKGIAHMVISHPHYYSTTATWLAAFPQMKLWLAGVDFSEWYQRQDTIESVTAGKQPRIGLVDEEQTYVAPALSSANILLLGGHFPGSLVLLWKDCLFIADTIQVVPSGLYKSDQPQRPNVASVTFLWSYPNQIPLSATEIQRVCRPLEKVQFDKAFGAFEGFDIWGHARDKILQSRDIFCRRLAAT</sequence>
<dbReference type="AlphaFoldDB" id="A0A0P1BS99"/>
<dbReference type="PANTHER" id="PTHR36839:SF1">
    <property type="entry name" value="METALLO-BETA-LACTAMASE FAMILY PROTEIN (AFU_ORTHOLOGUE AFUA_5G12770)"/>
    <property type="match status" value="1"/>
</dbReference>
<evidence type="ECO:0000313" key="3">
    <source>
        <dbReference type="Proteomes" id="UP000054845"/>
    </source>
</evidence>
<dbReference type="STRING" id="401625.A0A0P1BS99"/>
<dbReference type="OrthoDB" id="17458at2759"/>
<name>A0A0P1BS99_9BASI</name>
<keyword evidence="3" id="KW-1185">Reference proteome</keyword>
<organism evidence="2 3">
    <name type="scientific">Ceraceosorus bombacis</name>
    <dbReference type="NCBI Taxonomy" id="401625"/>
    <lineage>
        <taxon>Eukaryota</taxon>
        <taxon>Fungi</taxon>
        <taxon>Dikarya</taxon>
        <taxon>Basidiomycota</taxon>
        <taxon>Ustilaginomycotina</taxon>
        <taxon>Exobasidiomycetes</taxon>
        <taxon>Ceraceosorales</taxon>
        <taxon>Ceraceosoraceae</taxon>
        <taxon>Ceraceosorus</taxon>
    </lineage>
</organism>
<reference evidence="2 3" key="1">
    <citation type="submission" date="2014-09" db="EMBL/GenBank/DDBJ databases">
        <authorList>
            <person name="Magalhaes I.L.F."/>
            <person name="Oliveira U."/>
            <person name="Santos F.R."/>
            <person name="Vidigal T.H.D.A."/>
            <person name="Brescovit A.D."/>
            <person name="Santos A.J."/>
        </authorList>
    </citation>
    <scope>NUCLEOTIDE SEQUENCE [LARGE SCALE GENOMIC DNA]</scope>
</reference>
<dbReference type="PANTHER" id="PTHR36839">
    <property type="entry name" value="METALLO-BETA-LACTAMASE FAMILY PROTEIN (AFU_ORTHOLOGUE AFUA_5G12770)"/>
    <property type="match status" value="1"/>
</dbReference>
<dbReference type="InterPro" id="IPR036866">
    <property type="entry name" value="RibonucZ/Hydroxyglut_hydro"/>
</dbReference>
<dbReference type="SUPFAM" id="SSF56281">
    <property type="entry name" value="Metallo-hydrolase/oxidoreductase"/>
    <property type="match status" value="1"/>
</dbReference>